<feature type="transmembrane region" description="Helical" evidence="2">
    <location>
        <begin position="91"/>
        <end position="112"/>
    </location>
</feature>
<dbReference type="Pfam" id="PF09527">
    <property type="entry name" value="ATPase_gene1"/>
    <property type="match status" value="1"/>
</dbReference>
<dbReference type="Proteomes" id="UP001501525">
    <property type="component" value="Unassembled WGS sequence"/>
</dbReference>
<evidence type="ECO:0000313" key="4">
    <source>
        <dbReference type="Proteomes" id="UP001501525"/>
    </source>
</evidence>
<dbReference type="RefSeq" id="WP_345097049.1">
    <property type="nucleotide sequence ID" value="NZ_BAABIY010000039.1"/>
</dbReference>
<protein>
    <submittedName>
        <fullName evidence="3">AtpZ/AtpI family protein</fullName>
    </submittedName>
</protein>
<evidence type="ECO:0000256" key="1">
    <source>
        <dbReference type="SAM" id="MobiDB-lite"/>
    </source>
</evidence>
<feature type="transmembrane region" description="Helical" evidence="2">
    <location>
        <begin position="67"/>
        <end position="85"/>
    </location>
</feature>
<dbReference type="EMBL" id="BAABIY010000039">
    <property type="protein sequence ID" value="GAA5100139.1"/>
    <property type="molecule type" value="Genomic_DNA"/>
</dbReference>
<keyword evidence="4" id="KW-1185">Reference proteome</keyword>
<comment type="caution">
    <text evidence="3">The sequence shown here is derived from an EMBL/GenBank/DDBJ whole genome shotgun (WGS) entry which is preliminary data.</text>
</comment>
<accession>A0ABP9MQ97</accession>
<keyword evidence="2" id="KW-0812">Transmembrane</keyword>
<proteinExistence type="predicted"/>
<evidence type="ECO:0000256" key="2">
    <source>
        <dbReference type="SAM" id="Phobius"/>
    </source>
</evidence>
<feature type="region of interest" description="Disordered" evidence="1">
    <location>
        <begin position="1"/>
        <end position="26"/>
    </location>
</feature>
<dbReference type="InterPro" id="IPR032820">
    <property type="entry name" value="ATPase_put"/>
</dbReference>
<evidence type="ECO:0000313" key="3">
    <source>
        <dbReference type="EMBL" id="GAA5100139.1"/>
    </source>
</evidence>
<organism evidence="3 4">
    <name type="scientific">Bartonella acomydis</name>
    <dbReference type="NCBI Taxonomy" id="686234"/>
    <lineage>
        <taxon>Bacteria</taxon>
        <taxon>Pseudomonadati</taxon>
        <taxon>Pseudomonadota</taxon>
        <taxon>Alphaproteobacteria</taxon>
        <taxon>Hyphomicrobiales</taxon>
        <taxon>Bartonellaceae</taxon>
        <taxon>Bartonella</taxon>
    </lineage>
</organism>
<keyword evidence="2" id="KW-1133">Transmembrane helix</keyword>
<gene>
    <name evidence="3" type="ORF">GCM10023260_11660</name>
</gene>
<sequence length="142" mass="15253">MAKGKGPIVPGDEAAGEEQSACSHSEDLKCRSQKLDLALMRKQALKKREQKKRGGEQQSGIARAVKLSSEFLASIIVGVILGLGFDKIAGSLPWGLVFFLFLGFAAGILSILRSVGYIPPSQLGQKGVLRQDKGTNKKRSDK</sequence>
<keyword evidence="2" id="KW-0472">Membrane</keyword>
<name>A0ABP9MQ97_9HYPH</name>
<reference evidence="4" key="1">
    <citation type="journal article" date="2019" name="Int. J. Syst. Evol. Microbiol.">
        <title>The Global Catalogue of Microorganisms (GCM) 10K type strain sequencing project: providing services to taxonomists for standard genome sequencing and annotation.</title>
        <authorList>
            <consortium name="The Broad Institute Genomics Platform"/>
            <consortium name="The Broad Institute Genome Sequencing Center for Infectious Disease"/>
            <person name="Wu L."/>
            <person name="Ma J."/>
        </authorList>
    </citation>
    <scope>NUCLEOTIDE SEQUENCE [LARGE SCALE GENOMIC DNA]</scope>
    <source>
        <strain evidence="4">JCM 17706</strain>
    </source>
</reference>